<evidence type="ECO:0000256" key="1">
    <source>
        <dbReference type="SAM" id="MobiDB-lite"/>
    </source>
</evidence>
<evidence type="ECO:0000313" key="2">
    <source>
        <dbReference type="EMBL" id="CAB9506743.1"/>
    </source>
</evidence>
<comment type="caution">
    <text evidence="2">The sequence shown here is derived from an EMBL/GenBank/DDBJ whole genome shotgun (WGS) entry which is preliminary data.</text>
</comment>
<organism evidence="2 3">
    <name type="scientific">Seminavis robusta</name>
    <dbReference type="NCBI Taxonomy" id="568900"/>
    <lineage>
        <taxon>Eukaryota</taxon>
        <taxon>Sar</taxon>
        <taxon>Stramenopiles</taxon>
        <taxon>Ochrophyta</taxon>
        <taxon>Bacillariophyta</taxon>
        <taxon>Bacillariophyceae</taxon>
        <taxon>Bacillariophycidae</taxon>
        <taxon>Naviculales</taxon>
        <taxon>Naviculaceae</taxon>
        <taxon>Seminavis</taxon>
    </lineage>
</organism>
<feature type="compositionally biased region" description="Basic residues" evidence="1">
    <location>
        <begin position="53"/>
        <end position="62"/>
    </location>
</feature>
<dbReference type="Proteomes" id="UP001153069">
    <property type="component" value="Unassembled WGS sequence"/>
</dbReference>
<dbReference type="AlphaFoldDB" id="A0A9N8HDY1"/>
<feature type="compositionally biased region" description="Basic residues" evidence="1">
    <location>
        <begin position="189"/>
        <end position="203"/>
    </location>
</feature>
<evidence type="ECO:0000313" key="3">
    <source>
        <dbReference type="Proteomes" id="UP001153069"/>
    </source>
</evidence>
<feature type="compositionally biased region" description="Low complexity" evidence="1">
    <location>
        <begin position="143"/>
        <end position="152"/>
    </location>
</feature>
<name>A0A9N8HDY1_9STRA</name>
<protein>
    <submittedName>
        <fullName evidence="2">Uncharacterized protein</fullName>
    </submittedName>
</protein>
<proteinExistence type="predicted"/>
<feature type="compositionally biased region" description="Basic and acidic residues" evidence="1">
    <location>
        <begin position="115"/>
        <end position="138"/>
    </location>
</feature>
<dbReference type="EMBL" id="CAICTM010000276">
    <property type="protein sequence ID" value="CAB9506743.1"/>
    <property type="molecule type" value="Genomic_DNA"/>
</dbReference>
<sequence>MQSPMTCQRSNSFAGPCASITTSSPSSVMIDLQSPIRRKSSSDANTRSDWNRRKNALYRRSRTVPLKAPVSLDDASTGNDSCRSWEQRKAGLKQSLQSSPRKRVRRISRSSSRPSRWESESPVKKEQPAKQEACKDTTCRWQSSSPRSHSMSPQCRRPIRESNAAVTDSPRMPRRRNSNNFDNVNNNISRRKMPAAFQQRKRQPALDVQGSTRDCGAGLANLKAKVKSGFP</sequence>
<reference evidence="2" key="1">
    <citation type="submission" date="2020-06" db="EMBL/GenBank/DDBJ databases">
        <authorList>
            <consortium name="Plant Systems Biology data submission"/>
        </authorList>
    </citation>
    <scope>NUCLEOTIDE SEQUENCE</scope>
    <source>
        <strain evidence="2">D6</strain>
    </source>
</reference>
<feature type="compositionally biased region" description="Polar residues" evidence="1">
    <location>
        <begin position="1"/>
        <end position="27"/>
    </location>
</feature>
<accession>A0A9N8HDY1</accession>
<keyword evidence="3" id="KW-1185">Reference proteome</keyword>
<gene>
    <name evidence="2" type="ORF">SEMRO_277_G106290.1</name>
</gene>
<feature type="region of interest" description="Disordered" evidence="1">
    <location>
        <begin position="1"/>
        <end position="211"/>
    </location>
</feature>
<feature type="compositionally biased region" description="Low complexity" evidence="1">
    <location>
        <begin position="178"/>
        <end position="188"/>
    </location>
</feature>